<name>A0A1V3NSL9_9GAMM</name>
<gene>
    <name evidence="7" type="ORF">B1C78_01950</name>
</gene>
<proteinExistence type="predicted"/>
<feature type="transmembrane region" description="Helical" evidence="5">
    <location>
        <begin position="68"/>
        <end position="93"/>
    </location>
</feature>
<keyword evidence="8" id="KW-1185">Reference proteome</keyword>
<dbReference type="EMBL" id="MVBK01000010">
    <property type="protein sequence ID" value="OOG28105.1"/>
    <property type="molecule type" value="Genomic_DNA"/>
</dbReference>
<evidence type="ECO:0000256" key="3">
    <source>
        <dbReference type="ARBA" id="ARBA00022989"/>
    </source>
</evidence>
<evidence type="ECO:0000256" key="1">
    <source>
        <dbReference type="ARBA" id="ARBA00004141"/>
    </source>
</evidence>
<protein>
    <recommendedName>
        <fullName evidence="6">Yip1 domain-containing protein</fullName>
    </recommendedName>
</protein>
<feature type="transmembrane region" description="Helical" evidence="5">
    <location>
        <begin position="35"/>
        <end position="56"/>
    </location>
</feature>
<accession>A0A1V3NSL9</accession>
<dbReference type="OrthoDB" id="5731144at2"/>
<dbReference type="Proteomes" id="UP000189462">
    <property type="component" value="Unassembled WGS sequence"/>
</dbReference>
<dbReference type="InterPro" id="IPR006977">
    <property type="entry name" value="Yip1_dom"/>
</dbReference>
<feature type="domain" description="Yip1" evidence="6">
    <location>
        <begin position="13"/>
        <end position="168"/>
    </location>
</feature>
<dbReference type="STRING" id="108003.B1C78_01950"/>
<evidence type="ECO:0000256" key="4">
    <source>
        <dbReference type="ARBA" id="ARBA00023136"/>
    </source>
</evidence>
<evidence type="ECO:0000256" key="2">
    <source>
        <dbReference type="ARBA" id="ARBA00022692"/>
    </source>
</evidence>
<keyword evidence="4 5" id="KW-0472">Membrane</keyword>
<comment type="caution">
    <text evidence="7">The sequence shown here is derived from an EMBL/GenBank/DDBJ whole genome shotgun (WGS) entry which is preliminary data.</text>
</comment>
<feature type="transmembrane region" description="Helical" evidence="5">
    <location>
        <begin position="148"/>
        <end position="171"/>
    </location>
</feature>
<organism evidence="7 8">
    <name type="scientific">Thioalkalivibrio denitrificans</name>
    <dbReference type="NCBI Taxonomy" id="108003"/>
    <lineage>
        <taxon>Bacteria</taxon>
        <taxon>Pseudomonadati</taxon>
        <taxon>Pseudomonadota</taxon>
        <taxon>Gammaproteobacteria</taxon>
        <taxon>Chromatiales</taxon>
        <taxon>Ectothiorhodospiraceae</taxon>
        <taxon>Thioalkalivibrio</taxon>
    </lineage>
</organism>
<dbReference type="Pfam" id="PF04893">
    <property type="entry name" value="Yip1"/>
    <property type="match status" value="1"/>
</dbReference>
<evidence type="ECO:0000259" key="6">
    <source>
        <dbReference type="Pfam" id="PF04893"/>
    </source>
</evidence>
<evidence type="ECO:0000313" key="8">
    <source>
        <dbReference type="Proteomes" id="UP000189462"/>
    </source>
</evidence>
<dbReference type="RefSeq" id="WP_077277457.1">
    <property type="nucleotide sequence ID" value="NZ_MVBK01000010.1"/>
</dbReference>
<dbReference type="AlphaFoldDB" id="A0A1V3NSL9"/>
<feature type="transmembrane region" description="Helical" evidence="5">
    <location>
        <begin position="105"/>
        <end position="136"/>
    </location>
</feature>
<keyword evidence="2 5" id="KW-0812">Transmembrane</keyword>
<dbReference type="GO" id="GO:0016020">
    <property type="term" value="C:membrane"/>
    <property type="evidence" value="ECO:0007669"/>
    <property type="project" value="UniProtKB-SubCell"/>
</dbReference>
<evidence type="ECO:0000256" key="5">
    <source>
        <dbReference type="SAM" id="Phobius"/>
    </source>
</evidence>
<comment type="subcellular location">
    <subcellularLocation>
        <location evidence="1">Membrane</location>
        <topology evidence="1">Multi-pass membrane protein</topology>
    </subcellularLocation>
</comment>
<keyword evidence="3 5" id="KW-1133">Transmembrane helix</keyword>
<sequence length="205" mass="21713">MQPDRSALGDAIAVLTRPREFYRTMPRGTGVLEPLLFLVVVGMITGAVHLGVARLFPGQVIDPGLEILLLAPVVLMVLSLVIGSLLHLVWKLLGSGEPFETAFRCVAYAMAIAPVAVVVGMLPYMGTLIVVLWWALLQALASIEVHGIAEPVAVAVFGIIAVLLILLGVTLELAVHEMQRGGELHVAAGSRAALEARSSLSELVT</sequence>
<evidence type="ECO:0000313" key="7">
    <source>
        <dbReference type="EMBL" id="OOG28105.1"/>
    </source>
</evidence>
<reference evidence="7 8" key="1">
    <citation type="submission" date="2017-02" db="EMBL/GenBank/DDBJ databases">
        <title>Genomic diversity within the haloalkaliphilic genus Thioalkalivibrio.</title>
        <authorList>
            <person name="Ahn A.-C."/>
            <person name="Meier-Kolthoff J."/>
            <person name="Overmars L."/>
            <person name="Richter M."/>
            <person name="Woyke T."/>
            <person name="Sorokin D.Y."/>
            <person name="Muyzer G."/>
        </authorList>
    </citation>
    <scope>NUCLEOTIDE SEQUENCE [LARGE SCALE GENOMIC DNA]</scope>
    <source>
        <strain evidence="7 8">ALJD</strain>
    </source>
</reference>